<evidence type="ECO:0000259" key="12">
    <source>
        <dbReference type="Pfam" id="PF00224"/>
    </source>
</evidence>
<name>A0A7K1VBB2_9NOCA</name>
<keyword evidence="7" id="KW-0418">Kinase</keyword>
<evidence type="ECO:0000256" key="9">
    <source>
        <dbReference type="ARBA" id="ARBA00022842"/>
    </source>
</evidence>
<feature type="domain" description="Pyruvate kinase barrel" evidence="12">
    <location>
        <begin position="178"/>
        <end position="262"/>
    </location>
</feature>
<keyword evidence="14" id="KW-1185">Reference proteome</keyword>
<evidence type="ECO:0000256" key="3">
    <source>
        <dbReference type="ARBA" id="ARBA00012142"/>
    </source>
</evidence>
<sequence length="662" mass="71621">MIGRRGVVENRPARRQGWNPLGQRGVRGEVCPFRGRRSLGGGEHRHQTCAVPTSDLDAILAEIETLRAALGDAEQRWAAQIARVDPRNRSGAVNLVHYWAIRQFDLRGLQRRLAAFGLSSLGRSQGHVGQTLSALSAAAQAMAHDGPGDLLPPSGYATQQGALRRHTRELLGPAPARRSTRIMVTLPGTAAADTQLISDLIDRGMDVARINCAHDDPAAWAAMIAELRRAGAESCRVAMDLAGPKLRTGPVAEGPRVVRLRPERDVLGRVTETAWCWLTPVEHPSPPPREGIPVLPVDAAWLPYLAPTSTFRLRDARDAKRVFTVVHADASGALACTGRTAYVMTGTKLVTDAGEITEVGPLPAVEQYLVLSPGDTLLLTRDCAPAAVPPQGLPRIGCTLPEVFGNVRRRQPILFDDGKITGRILDCGPDTITVTITDATAVGSKLRAGKGVNLPETTLPVPALTETDRANLPFVIEHADLVEMSFVRTPQDVADLLAALDELGGADLGVIVKIETAQGFRNLPAILLEVMRRPRAGVMIARGDLAVECGYERLAELQEEILWLCEAAHLPVIWATQVLDQLARSGRPSRAEITDAAMGVRAECVMLNKGPRISDAVSTLSDILHRMSAHADKQTTLMRSLRSWYRSDPSAQREQPGQALRR</sequence>
<keyword evidence="11" id="KW-0670">Pyruvate</keyword>
<dbReference type="InterPro" id="IPR040442">
    <property type="entry name" value="Pyrv_kinase-like_dom_sf"/>
</dbReference>
<dbReference type="EMBL" id="WRPP01000015">
    <property type="protein sequence ID" value="MVU83791.1"/>
    <property type="molecule type" value="Genomic_DNA"/>
</dbReference>
<evidence type="ECO:0000313" key="13">
    <source>
        <dbReference type="EMBL" id="MVU83791.1"/>
    </source>
</evidence>
<dbReference type="SUPFAM" id="SSF51621">
    <property type="entry name" value="Phosphoenolpyruvate/pyruvate domain"/>
    <property type="match status" value="1"/>
</dbReference>
<keyword evidence="8" id="KW-0067">ATP-binding</keyword>
<dbReference type="Proteomes" id="UP000466794">
    <property type="component" value="Unassembled WGS sequence"/>
</dbReference>
<evidence type="ECO:0000313" key="14">
    <source>
        <dbReference type="Proteomes" id="UP000466794"/>
    </source>
</evidence>
<evidence type="ECO:0000256" key="2">
    <source>
        <dbReference type="ARBA" id="ARBA00008663"/>
    </source>
</evidence>
<dbReference type="GO" id="GO:0004743">
    <property type="term" value="F:pyruvate kinase activity"/>
    <property type="evidence" value="ECO:0007669"/>
    <property type="project" value="UniProtKB-EC"/>
</dbReference>
<dbReference type="NCBIfam" id="NF011314">
    <property type="entry name" value="PRK14725.1"/>
    <property type="match status" value="1"/>
</dbReference>
<dbReference type="UniPathway" id="UPA00109">
    <property type="reaction ID" value="UER00188"/>
</dbReference>
<dbReference type="InterPro" id="IPR015793">
    <property type="entry name" value="Pyrv_Knase_brl"/>
</dbReference>
<dbReference type="InterPro" id="IPR001697">
    <property type="entry name" value="Pyr_Knase"/>
</dbReference>
<organism evidence="13 14">
    <name type="scientific">Nocardia terrae</name>
    <dbReference type="NCBI Taxonomy" id="2675851"/>
    <lineage>
        <taxon>Bacteria</taxon>
        <taxon>Bacillati</taxon>
        <taxon>Actinomycetota</taxon>
        <taxon>Actinomycetes</taxon>
        <taxon>Mycobacteriales</taxon>
        <taxon>Nocardiaceae</taxon>
        <taxon>Nocardia</taxon>
    </lineage>
</organism>
<evidence type="ECO:0000256" key="7">
    <source>
        <dbReference type="ARBA" id="ARBA00022777"/>
    </source>
</evidence>
<gene>
    <name evidence="13" type="ORF">GPX89_41985</name>
</gene>
<dbReference type="SUPFAM" id="SSF50800">
    <property type="entry name" value="PK beta-barrel domain-like"/>
    <property type="match status" value="1"/>
</dbReference>
<proteinExistence type="inferred from homology"/>
<evidence type="ECO:0000256" key="11">
    <source>
        <dbReference type="ARBA" id="ARBA00023317"/>
    </source>
</evidence>
<dbReference type="GO" id="GO:0016301">
    <property type="term" value="F:kinase activity"/>
    <property type="evidence" value="ECO:0007669"/>
    <property type="project" value="UniProtKB-KW"/>
</dbReference>
<evidence type="ECO:0000256" key="1">
    <source>
        <dbReference type="ARBA" id="ARBA00004997"/>
    </source>
</evidence>
<protein>
    <recommendedName>
        <fullName evidence="3">pyruvate kinase</fullName>
        <ecNumber evidence="3">2.7.1.40</ecNumber>
    </recommendedName>
</protein>
<dbReference type="PANTHER" id="PTHR11817">
    <property type="entry name" value="PYRUVATE KINASE"/>
    <property type="match status" value="1"/>
</dbReference>
<comment type="caution">
    <text evidence="13">The sequence shown here is derived from an EMBL/GenBank/DDBJ whole genome shotgun (WGS) entry which is preliminary data.</text>
</comment>
<reference evidence="13 14" key="1">
    <citation type="submission" date="2019-12" db="EMBL/GenBank/DDBJ databases">
        <title>Nocardia sp. nov. ET3-3 isolated from soil.</title>
        <authorList>
            <person name="Kanchanasin P."/>
            <person name="Tanasupawat S."/>
            <person name="Yuki M."/>
            <person name="Kudo T."/>
        </authorList>
    </citation>
    <scope>NUCLEOTIDE SEQUENCE [LARGE SCALE GENOMIC DNA]</scope>
    <source>
        <strain evidence="13 14">ET3-3</strain>
    </source>
</reference>
<comment type="similarity">
    <text evidence="2">Belongs to the pyruvate kinase family.</text>
</comment>
<feature type="domain" description="Pyruvate kinase barrel" evidence="12">
    <location>
        <begin position="396"/>
        <end position="608"/>
    </location>
</feature>
<evidence type="ECO:0000256" key="4">
    <source>
        <dbReference type="ARBA" id="ARBA00022679"/>
    </source>
</evidence>
<accession>A0A7K1VBB2</accession>
<keyword evidence="4" id="KW-0808">Transferase</keyword>
<dbReference type="AlphaFoldDB" id="A0A7K1VBB2"/>
<keyword evidence="9" id="KW-0460">Magnesium</keyword>
<dbReference type="InterPro" id="IPR015813">
    <property type="entry name" value="Pyrv/PenolPyrv_kinase-like_dom"/>
</dbReference>
<evidence type="ECO:0000256" key="10">
    <source>
        <dbReference type="ARBA" id="ARBA00023152"/>
    </source>
</evidence>
<evidence type="ECO:0000256" key="8">
    <source>
        <dbReference type="ARBA" id="ARBA00022840"/>
    </source>
</evidence>
<dbReference type="Gene3D" id="3.20.20.60">
    <property type="entry name" value="Phosphoenolpyruvate-binding domains"/>
    <property type="match status" value="2"/>
</dbReference>
<comment type="pathway">
    <text evidence="1">Carbohydrate degradation; glycolysis; pyruvate from D-glyceraldehyde 3-phosphate: step 5/5.</text>
</comment>
<dbReference type="GO" id="GO:0000287">
    <property type="term" value="F:magnesium ion binding"/>
    <property type="evidence" value="ECO:0007669"/>
    <property type="project" value="InterPro"/>
</dbReference>
<dbReference type="GO" id="GO:0005524">
    <property type="term" value="F:ATP binding"/>
    <property type="evidence" value="ECO:0007669"/>
    <property type="project" value="UniProtKB-KW"/>
</dbReference>
<evidence type="ECO:0000256" key="6">
    <source>
        <dbReference type="ARBA" id="ARBA00022741"/>
    </source>
</evidence>
<dbReference type="InterPro" id="IPR011037">
    <property type="entry name" value="Pyrv_Knase-like_insert_dom_sf"/>
</dbReference>
<keyword evidence="10" id="KW-0324">Glycolysis</keyword>
<keyword evidence="6" id="KW-0547">Nucleotide-binding</keyword>
<dbReference type="EC" id="2.7.1.40" evidence="3"/>
<dbReference type="Pfam" id="PF00224">
    <property type="entry name" value="PK"/>
    <property type="match status" value="2"/>
</dbReference>
<dbReference type="GO" id="GO:0030955">
    <property type="term" value="F:potassium ion binding"/>
    <property type="evidence" value="ECO:0007669"/>
    <property type="project" value="InterPro"/>
</dbReference>
<keyword evidence="5" id="KW-0479">Metal-binding</keyword>
<evidence type="ECO:0000256" key="5">
    <source>
        <dbReference type="ARBA" id="ARBA00022723"/>
    </source>
</evidence>